<feature type="transmembrane region" description="Helical" evidence="7">
    <location>
        <begin position="128"/>
        <end position="149"/>
    </location>
</feature>
<evidence type="ECO:0000256" key="3">
    <source>
        <dbReference type="ARBA" id="ARBA00022475"/>
    </source>
</evidence>
<dbReference type="EMBL" id="DMUP01000090">
    <property type="protein sequence ID" value="HAR55935.1"/>
    <property type="molecule type" value="Genomic_DNA"/>
</dbReference>
<name>A0A348WN23_9GAMM</name>
<organism evidence="8 9">
    <name type="scientific">Idiomarina baltica</name>
    <dbReference type="NCBI Taxonomy" id="190892"/>
    <lineage>
        <taxon>Bacteria</taxon>
        <taxon>Pseudomonadati</taxon>
        <taxon>Pseudomonadota</taxon>
        <taxon>Gammaproteobacteria</taxon>
        <taxon>Alteromonadales</taxon>
        <taxon>Idiomarinaceae</taxon>
        <taxon>Idiomarina</taxon>
    </lineage>
</organism>
<feature type="transmembrane region" description="Helical" evidence="7">
    <location>
        <begin position="60"/>
        <end position="84"/>
    </location>
</feature>
<reference evidence="8 9" key="1">
    <citation type="journal article" date="2018" name="Nat. Biotechnol.">
        <title>A standardized bacterial taxonomy based on genome phylogeny substantially revises the tree of life.</title>
        <authorList>
            <person name="Parks D.H."/>
            <person name="Chuvochina M."/>
            <person name="Waite D.W."/>
            <person name="Rinke C."/>
            <person name="Skarshewski A."/>
            <person name="Chaumeil P.A."/>
            <person name="Hugenholtz P."/>
        </authorList>
    </citation>
    <scope>NUCLEOTIDE SEQUENCE [LARGE SCALE GENOMIC DNA]</scope>
    <source>
        <strain evidence="8">UBA9360</strain>
    </source>
</reference>
<evidence type="ECO:0000256" key="5">
    <source>
        <dbReference type="ARBA" id="ARBA00022989"/>
    </source>
</evidence>
<keyword evidence="3" id="KW-1003">Cell membrane</keyword>
<proteinExistence type="predicted"/>
<sequence>MALLLNIVALCILIATWVNDSWRILRSSRLLQHLLFGSAAVISFIWLFSAKLEQGLSIHFLLITTLTLMLGFRYALLAGVAIIAVNSFANSYPLNAIGALYISHIVIPAAVTYVAYAVIYHRLPRHPFVYIFLNAFLAAAVAIAMTQLAHAAWALMSDRLTPKQIWENYLMITPLVMFPEALLNGMAVTLMVVYRPNWLVTFNDKQYIDPN</sequence>
<evidence type="ECO:0000313" key="9">
    <source>
        <dbReference type="Proteomes" id="UP000262878"/>
    </source>
</evidence>
<protein>
    <recommendedName>
        <fullName evidence="10">Energy-coupling factor ABC transporter permease</fullName>
    </recommendedName>
</protein>
<comment type="caution">
    <text evidence="8">The sequence shown here is derived from an EMBL/GenBank/DDBJ whole genome shotgun (WGS) entry which is preliminary data.</text>
</comment>
<evidence type="ECO:0000256" key="1">
    <source>
        <dbReference type="ARBA" id="ARBA00004651"/>
    </source>
</evidence>
<dbReference type="AlphaFoldDB" id="A0A348WN23"/>
<dbReference type="GO" id="GO:0000041">
    <property type="term" value="P:transition metal ion transport"/>
    <property type="evidence" value="ECO:0007669"/>
    <property type="project" value="InterPro"/>
</dbReference>
<keyword evidence="4 7" id="KW-0812">Transmembrane</keyword>
<comment type="subcellular location">
    <subcellularLocation>
        <location evidence="1">Cell membrane</location>
        <topology evidence="1">Multi-pass membrane protein</topology>
    </subcellularLocation>
</comment>
<feature type="transmembrane region" description="Helical" evidence="7">
    <location>
        <begin position="96"/>
        <end position="116"/>
    </location>
</feature>
<feature type="transmembrane region" description="Helical" evidence="7">
    <location>
        <begin position="169"/>
        <end position="194"/>
    </location>
</feature>
<accession>A0A348WN23</accession>
<dbReference type="Gene3D" id="1.10.1760.20">
    <property type="match status" value="1"/>
</dbReference>
<gene>
    <name evidence="8" type="ORF">DCR58_04010</name>
</gene>
<evidence type="ECO:0008006" key="10">
    <source>
        <dbReference type="Google" id="ProtNLM"/>
    </source>
</evidence>
<keyword evidence="5 7" id="KW-1133">Transmembrane helix</keyword>
<evidence type="ECO:0000256" key="2">
    <source>
        <dbReference type="ARBA" id="ARBA00022448"/>
    </source>
</evidence>
<feature type="transmembrane region" description="Helical" evidence="7">
    <location>
        <begin position="30"/>
        <end position="48"/>
    </location>
</feature>
<dbReference type="InterPro" id="IPR002751">
    <property type="entry name" value="CbiM/NikMN"/>
</dbReference>
<dbReference type="Pfam" id="PF01891">
    <property type="entry name" value="CbiM"/>
    <property type="match status" value="1"/>
</dbReference>
<evidence type="ECO:0000256" key="4">
    <source>
        <dbReference type="ARBA" id="ARBA00022692"/>
    </source>
</evidence>
<evidence type="ECO:0000313" key="8">
    <source>
        <dbReference type="EMBL" id="HAR55935.1"/>
    </source>
</evidence>
<dbReference type="GO" id="GO:0005886">
    <property type="term" value="C:plasma membrane"/>
    <property type="evidence" value="ECO:0007669"/>
    <property type="project" value="UniProtKB-SubCell"/>
</dbReference>
<keyword evidence="2" id="KW-0813">Transport</keyword>
<dbReference type="Proteomes" id="UP000262878">
    <property type="component" value="Unassembled WGS sequence"/>
</dbReference>
<dbReference type="STRING" id="314276.OS145_00835"/>
<evidence type="ECO:0000256" key="7">
    <source>
        <dbReference type="SAM" id="Phobius"/>
    </source>
</evidence>
<keyword evidence="6 7" id="KW-0472">Membrane</keyword>
<dbReference type="RefSeq" id="WP_006955474.1">
    <property type="nucleotide sequence ID" value="NZ_DAIRLQ010000006.1"/>
</dbReference>
<evidence type="ECO:0000256" key="6">
    <source>
        <dbReference type="ARBA" id="ARBA00023136"/>
    </source>
</evidence>